<feature type="domain" description="Major facilitator superfamily (MFS) profile" evidence="8">
    <location>
        <begin position="1"/>
        <end position="570"/>
    </location>
</feature>
<evidence type="ECO:0000313" key="10">
    <source>
        <dbReference type="Proteomes" id="UP000807716"/>
    </source>
</evidence>
<evidence type="ECO:0000313" key="9">
    <source>
        <dbReference type="EMBL" id="KAG0269674.1"/>
    </source>
</evidence>
<feature type="compositionally biased region" description="Low complexity" evidence="6">
    <location>
        <begin position="253"/>
        <end position="266"/>
    </location>
</feature>
<proteinExistence type="predicted"/>
<protein>
    <recommendedName>
        <fullName evidence="8">Major facilitator superfamily (MFS) profile domain-containing protein</fullName>
    </recommendedName>
</protein>
<dbReference type="InterPro" id="IPR020846">
    <property type="entry name" value="MFS_dom"/>
</dbReference>
<keyword evidence="10" id="KW-1185">Reference proteome</keyword>
<sequence length="575" mass="61529">MFDRNRVGKIPTSTTDVAPGGGIGLASCTGRIGIMSSSTFVGMMFGAIFWGMFSDIKGRRQAFNLTLGVTCFFGFATSFSVSFPMLCVMLLLLGFGLGGSMVVDGALFLEFIPRKYQYLLTFLSIFFSFGALFASVVAVFVVPPFSCSEPSTEPCKGNGWRYLIGCMAGATLLMVLGRVVFFTLPESPKYLLNHQRHEEAAVVLRNIFKINQRDPKRGNFAENVDLLSAQGCRRVAQQNQRRDQQQEWPALYSPSIASDDSDSSIPQRGGATSGPHGGYRPAATTSDEDEDLETGRRRGGGGAGGGGAGIVGIGVAVGGGGQLTPPGSPTLSSSEPTSPSNSTRPLAPSRPADPTLGHRFQRWIGLKWQLLRHRMRPMFTRKYRLTTLLIWAIWALVAFGFTSFNVFLPKYMQEHGATEEGQRSLKDVYIDSAIYSAAGVPGSVIAVVLIEGRLGRRYTMAASTLGTAAAMSMFAALSSRTAMVTFSAIVSLLATLNYAVLYSYTPEVFPSQFRGTACGMASALSRLTGVLAPLVAGALLSVSTSTPLYVAAATFLVSTVCMCLLPVETRGKAAM</sequence>
<feature type="compositionally biased region" description="Low complexity" evidence="6">
    <location>
        <begin position="329"/>
        <end position="345"/>
    </location>
</feature>
<dbReference type="InterPro" id="IPR011701">
    <property type="entry name" value="MFS"/>
</dbReference>
<feature type="compositionally biased region" description="Gly residues" evidence="6">
    <location>
        <begin position="300"/>
        <end position="322"/>
    </location>
</feature>
<dbReference type="Proteomes" id="UP000807716">
    <property type="component" value="Unassembled WGS sequence"/>
</dbReference>
<dbReference type="AlphaFoldDB" id="A0A9P6QKT4"/>
<evidence type="ECO:0000256" key="3">
    <source>
        <dbReference type="ARBA" id="ARBA00022692"/>
    </source>
</evidence>
<evidence type="ECO:0000256" key="6">
    <source>
        <dbReference type="SAM" id="MobiDB-lite"/>
    </source>
</evidence>
<dbReference type="PANTHER" id="PTHR23511">
    <property type="entry name" value="SYNAPTIC VESICLE GLYCOPROTEIN 2"/>
    <property type="match status" value="1"/>
</dbReference>
<keyword evidence="5 7" id="KW-0472">Membrane</keyword>
<dbReference type="SUPFAM" id="SSF103473">
    <property type="entry name" value="MFS general substrate transporter"/>
    <property type="match status" value="1"/>
</dbReference>
<dbReference type="GO" id="GO:0022857">
    <property type="term" value="F:transmembrane transporter activity"/>
    <property type="evidence" value="ECO:0007669"/>
    <property type="project" value="InterPro"/>
</dbReference>
<dbReference type="PANTHER" id="PTHR23511:SF5">
    <property type="entry name" value="MAJOR FACILITATOR-TYPE TRANSPORTER HXNZ-RELATED"/>
    <property type="match status" value="1"/>
</dbReference>
<accession>A0A9P6QKT4</accession>
<gene>
    <name evidence="9" type="ORF">DFQ27_002638</name>
</gene>
<feature type="transmembrane region" description="Helical" evidence="7">
    <location>
        <begin position="548"/>
        <end position="567"/>
    </location>
</feature>
<dbReference type="Pfam" id="PF07690">
    <property type="entry name" value="MFS_1"/>
    <property type="match status" value="1"/>
</dbReference>
<evidence type="ECO:0000256" key="7">
    <source>
        <dbReference type="SAM" id="Phobius"/>
    </source>
</evidence>
<dbReference type="EMBL" id="JAAAJB010000020">
    <property type="protein sequence ID" value="KAG0269674.1"/>
    <property type="molecule type" value="Genomic_DNA"/>
</dbReference>
<comment type="subcellular location">
    <subcellularLocation>
        <location evidence="1">Membrane</location>
        <topology evidence="1">Multi-pass membrane protein</topology>
    </subcellularLocation>
</comment>
<keyword evidence="2" id="KW-0813">Transport</keyword>
<feature type="transmembrane region" description="Helical" evidence="7">
    <location>
        <begin position="162"/>
        <end position="184"/>
    </location>
</feature>
<evidence type="ECO:0000259" key="8">
    <source>
        <dbReference type="PROSITE" id="PS50850"/>
    </source>
</evidence>
<dbReference type="PROSITE" id="PS51257">
    <property type="entry name" value="PROKAR_LIPOPROTEIN"/>
    <property type="match status" value="1"/>
</dbReference>
<dbReference type="GO" id="GO:0016020">
    <property type="term" value="C:membrane"/>
    <property type="evidence" value="ECO:0007669"/>
    <property type="project" value="UniProtKB-SubCell"/>
</dbReference>
<dbReference type="OrthoDB" id="3936150at2759"/>
<dbReference type="Pfam" id="PF00083">
    <property type="entry name" value="Sugar_tr"/>
    <property type="match status" value="1"/>
</dbReference>
<feature type="transmembrane region" description="Helical" evidence="7">
    <location>
        <begin position="89"/>
        <end position="112"/>
    </location>
</feature>
<name>A0A9P6QKT4_9FUNG</name>
<feature type="transmembrane region" description="Helical" evidence="7">
    <location>
        <begin position="32"/>
        <end position="53"/>
    </location>
</feature>
<evidence type="ECO:0000256" key="2">
    <source>
        <dbReference type="ARBA" id="ARBA00022448"/>
    </source>
</evidence>
<feature type="transmembrane region" description="Helical" evidence="7">
    <location>
        <begin position="428"/>
        <end position="450"/>
    </location>
</feature>
<evidence type="ECO:0000256" key="5">
    <source>
        <dbReference type="ARBA" id="ARBA00023136"/>
    </source>
</evidence>
<feature type="transmembrane region" description="Helical" evidence="7">
    <location>
        <begin position="483"/>
        <end position="502"/>
    </location>
</feature>
<feature type="transmembrane region" description="Helical" evidence="7">
    <location>
        <begin position="385"/>
        <end position="408"/>
    </location>
</feature>
<reference evidence="9" key="1">
    <citation type="journal article" date="2020" name="Fungal Divers.">
        <title>Resolving the Mortierellaceae phylogeny through synthesis of multi-gene phylogenetics and phylogenomics.</title>
        <authorList>
            <person name="Vandepol N."/>
            <person name="Liber J."/>
            <person name="Desiro A."/>
            <person name="Na H."/>
            <person name="Kennedy M."/>
            <person name="Barry K."/>
            <person name="Grigoriev I.V."/>
            <person name="Miller A.N."/>
            <person name="O'Donnell K."/>
            <person name="Stajich J.E."/>
            <person name="Bonito G."/>
        </authorList>
    </citation>
    <scope>NUCLEOTIDE SEQUENCE</scope>
    <source>
        <strain evidence="9">BC1065</strain>
    </source>
</reference>
<keyword evidence="3 7" id="KW-0812">Transmembrane</keyword>
<feature type="transmembrane region" description="Helical" evidence="7">
    <location>
        <begin position="65"/>
        <end position="83"/>
    </location>
</feature>
<organism evidence="9 10">
    <name type="scientific">Actinomortierella ambigua</name>
    <dbReference type="NCBI Taxonomy" id="1343610"/>
    <lineage>
        <taxon>Eukaryota</taxon>
        <taxon>Fungi</taxon>
        <taxon>Fungi incertae sedis</taxon>
        <taxon>Mucoromycota</taxon>
        <taxon>Mortierellomycotina</taxon>
        <taxon>Mortierellomycetes</taxon>
        <taxon>Mortierellales</taxon>
        <taxon>Mortierellaceae</taxon>
        <taxon>Actinomortierella</taxon>
    </lineage>
</organism>
<comment type="caution">
    <text evidence="9">The sequence shown here is derived from an EMBL/GenBank/DDBJ whole genome shotgun (WGS) entry which is preliminary data.</text>
</comment>
<keyword evidence="4 7" id="KW-1133">Transmembrane helix</keyword>
<feature type="region of interest" description="Disordered" evidence="6">
    <location>
        <begin position="253"/>
        <end position="354"/>
    </location>
</feature>
<dbReference type="InterPro" id="IPR036259">
    <property type="entry name" value="MFS_trans_sf"/>
</dbReference>
<dbReference type="InterPro" id="IPR005828">
    <property type="entry name" value="MFS_sugar_transport-like"/>
</dbReference>
<feature type="transmembrane region" description="Helical" evidence="7">
    <location>
        <begin position="119"/>
        <end position="142"/>
    </location>
</feature>
<dbReference type="Gene3D" id="1.20.1250.20">
    <property type="entry name" value="MFS general substrate transporter like domains"/>
    <property type="match status" value="2"/>
</dbReference>
<evidence type="ECO:0000256" key="1">
    <source>
        <dbReference type="ARBA" id="ARBA00004141"/>
    </source>
</evidence>
<evidence type="ECO:0000256" key="4">
    <source>
        <dbReference type="ARBA" id="ARBA00022989"/>
    </source>
</evidence>
<dbReference type="PROSITE" id="PS50850">
    <property type="entry name" value="MFS"/>
    <property type="match status" value="1"/>
</dbReference>